<evidence type="ECO:0000313" key="2">
    <source>
        <dbReference type="EMBL" id="HHJ63532.1"/>
    </source>
</evidence>
<dbReference type="NCBIfam" id="TIGR02532">
    <property type="entry name" value="IV_pilin_GFxxxE"/>
    <property type="match status" value="1"/>
</dbReference>
<dbReference type="Proteomes" id="UP000885792">
    <property type="component" value="Unassembled WGS sequence"/>
</dbReference>
<protein>
    <submittedName>
        <fullName evidence="2">Prepilin-type N-terminal cleavage/methylation domain-containing protein</fullName>
    </submittedName>
</protein>
<keyword evidence="1" id="KW-0472">Membrane</keyword>
<dbReference type="Pfam" id="PF07963">
    <property type="entry name" value="N_methyl"/>
    <property type="match status" value="1"/>
</dbReference>
<keyword evidence="1" id="KW-0812">Transmembrane</keyword>
<evidence type="ECO:0000256" key="1">
    <source>
        <dbReference type="SAM" id="Phobius"/>
    </source>
</evidence>
<dbReference type="InterPro" id="IPR012902">
    <property type="entry name" value="N_methyl_site"/>
</dbReference>
<name>A0A7C5L1X2_AQUAO</name>
<dbReference type="EMBL" id="DRNB01000045">
    <property type="protein sequence ID" value="HHJ63532.1"/>
    <property type="molecule type" value="Genomic_DNA"/>
</dbReference>
<gene>
    <name evidence="2" type="ORF">ENJ61_01355</name>
</gene>
<comment type="caution">
    <text evidence="2">The sequence shown here is derived from an EMBL/GenBank/DDBJ whole genome shotgun (WGS) entry which is preliminary data.</text>
</comment>
<sequence length="146" mass="16213">MVRTATRSKGFTLVEALVALVILAIVLLGLLAGLLTVYQYNLMNVLRDEAGSVAQECIENIRSLPFAAVPAVDIGCNDPVQVAVSTPCLDTTGVNLVRRDIRNVETTYRVGWTVVDRGNIKEVDVRVCWSFRGRDYTYTFRTFLGR</sequence>
<proteinExistence type="predicted"/>
<keyword evidence="1" id="KW-1133">Transmembrane helix</keyword>
<feature type="transmembrane region" description="Helical" evidence="1">
    <location>
        <begin position="16"/>
        <end position="38"/>
    </location>
</feature>
<reference evidence="2" key="1">
    <citation type="journal article" date="2020" name="mSystems">
        <title>Genome- and Community-Level Interaction Insights into Carbon Utilization and Element Cycling Functions of Hydrothermarchaeota in Hydrothermal Sediment.</title>
        <authorList>
            <person name="Zhou Z."/>
            <person name="Liu Y."/>
            <person name="Xu W."/>
            <person name="Pan J."/>
            <person name="Luo Z.H."/>
            <person name="Li M."/>
        </authorList>
    </citation>
    <scope>NUCLEOTIDE SEQUENCE [LARGE SCALE GENOMIC DNA]</scope>
    <source>
        <strain evidence="2">HyVt-501</strain>
    </source>
</reference>
<accession>A0A7C5L1X2</accession>
<organism evidence="2">
    <name type="scientific">Aquifex aeolicus</name>
    <dbReference type="NCBI Taxonomy" id="63363"/>
    <lineage>
        <taxon>Bacteria</taxon>
        <taxon>Pseudomonadati</taxon>
        <taxon>Aquificota</taxon>
        <taxon>Aquificia</taxon>
        <taxon>Aquificales</taxon>
        <taxon>Aquificaceae</taxon>
        <taxon>Aquifex</taxon>
    </lineage>
</organism>
<dbReference type="PROSITE" id="PS00409">
    <property type="entry name" value="PROKAR_NTER_METHYL"/>
    <property type="match status" value="1"/>
</dbReference>
<dbReference type="AlphaFoldDB" id="A0A7C5L1X2"/>